<organism evidence="1 2">
    <name type="scientific">Melastoma candidum</name>
    <dbReference type="NCBI Taxonomy" id="119954"/>
    <lineage>
        <taxon>Eukaryota</taxon>
        <taxon>Viridiplantae</taxon>
        <taxon>Streptophyta</taxon>
        <taxon>Embryophyta</taxon>
        <taxon>Tracheophyta</taxon>
        <taxon>Spermatophyta</taxon>
        <taxon>Magnoliopsida</taxon>
        <taxon>eudicotyledons</taxon>
        <taxon>Gunneridae</taxon>
        <taxon>Pentapetalae</taxon>
        <taxon>rosids</taxon>
        <taxon>malvids</taxon>
        <taxon>Myrtales</taxon>
        <taxon>Melastomataceae</taxon>
        <taxon>Melastomatoideae</taxon>
        <taxon>Melastomateae</taxon>
        <taxon>Melastoma</taxon>
    </lineage>
</organism>
<evidence type="ECO:0000313" key="2">
    <source>
        <dbReference type="Proteomes" id="UP001057402"/>
    </source>
</evidence>
<dbReference type="EMBL" id="CM042887">
    <property type="protein sequence ID" value="KAI4329816.1"/>
    <property type="molecule type" value="Genomic_DNA"/>
</dbReference>
<protein>
    <submittedName>
        <fullName evidence="1">Uncharacterized protein</fullName>
    </submittedName>
</protein>
<proteinExistence type="predicted"/>
<name>A0ACB9N1R8_9MYRT</name>
<comment type="caution">
    <text evidence="1">The sequence shown here is derived from an EMBL/GenBank/DDBJ whole genome shotgun (WGS) entry which is preliminary data.</text>
</comment>
<reference evidence="2" key="1">
    <citation type="journal article" date="2023" name="Front. Plant Sci.">
        <title>Chromosomal-level genome assembly of Melastoma candidum provides insights into trichome evolution.</title>
        <authorList>
            <person name="Zhong Y."/>
            <person name="Wu W."/>
            <person name="Sun C."/>
            <person name="Zou P."/>
            <person name="Liu Y."/>
            <person name="Dai S."/>
            <person name="Zhou R."/>
        </authorList>
    </citation>
    <scope>NUCLEOTIDE SEQUENCE [LARGE SCALE GENOMIC DNA]</scope>
</reference>
<keyword evidence="2" id="KW-1185">Reference proteome</keyword>
<sequence length="102" mass="11383">MGNIASSCRDCKGTVAMSTQKRAADGDNQRREEARATVSGRTLRRSQVKENREEEDDLAKLENALCGFQLNGSHHGRLPPLLTSASRRRQWNPSLETISEDN</sequence>
<dbReference type="Proteomes" id="UP001057402">
    <property type="component" value="Chromosome 8"/>
</dbReference>
<gene>
    <name evidence="1" type="ORF">MLD38_028160</name>
</gene>
<accession>A0ACB9N1R8</accession>
<evidence type="ECO:0000313" key="1">
    <source>
        <dbReference type="EMBL" id="KAI4329816.1"/>
    </source>
</evidence>